<dbReference type="InterPro" id="IPR036097">
    <property type="entry name" value="HisK_dim/P_sf"/>
</dbReference>
<dbReference type="InterPro" id="IPR005467">
    <property type="entry name" value="His_kinase_dom"/>
</dbReference>
<dbReference type="InterPro" id="IPR003661">
    <property type="entry name" value="HisK_dim/P_dom"/>
</dbReference>
<reference evidence="19 20" key="1">
    <citation type="journal article" date="2014" name="BMC Genomics">
        <title>Adaptive genomic structural variation in the grape powdery mildew pathogen, Erysiphe necator.</title>
        <authorList>
            <person name="Jones L."/>
            <person name="Riaz S."/>
            <person name="Morales-Cruz A."/>
            <person name="Amrine K.C."/>
            <person name="McGuire B."/>
            <person name="Gubler W.D."/>
            <person name="Walker M.A."/>
            <person name="Cantu D."/>
        </authorList>
    </citation>
    <scope>NUCLEOTIDE SEQUENCE [LARGE SCALE GENOMIC DNA]</scope>
    <source>
        <strain evidence="20">c</strain>
    </source>
</reference>
<dbReference type="FunFam" id="1.10.287.130:FF:000003">
    <property type="entry name" value="Histidine kinase"/>
    <property type="match status" value="1"/>
</dbReference>
<dbReference type="FunFam" id="3.30.565.10:FF:000010">
    <property type="entry name" value="Sensor histidine kinase RcsC"/>
    <property type="match status" value="1"/>
</dbReference>
<comment type="catalytic activity">
    <reaction evidence="1">
        <text>ATP + protein L-histidine = ADP + protein N-phospho-L-histidine.</text>
        <dbReference type="EC" id="2.7.13.3"/>
    </reaction>
</comment>
<dbReference type="SMART" id="SM00065">
    <property type="entry name" value="GAF"/>
    <property type="match status" value="1"/>
</dbReference>
<evidence type="ECO:0000256" key="3">
    <source>
        <dbReference type="ARBA" id="ARBA00012438"/>
    </source>
</evidence>
<feature type="domain" description="Response regulatory" evidence="18">
    <location>
        <begin position="2201"/>
        <end position="2325"/>
    </location>
</feature>
<evidence type="ECO:0000259" key="16">
    <source>
        <dbReference type="PROSITE" id="PS50011"/>
    </source>
</evidence>
<dbReference type="SMART" id="SM00388">
    <property type="entry name" value="HisKA"/>
    <property type="match status" value="1"/>
</dbReference>
<dbReference type="FunFam" id="3.40.50.2300:FF:000285">
    <property type="entry name" value="Putative sensor histidine kinase/response regulator"/>
    <property type="match status" value="1"/>
</dbReference>
<dbReference type="GO" id="GO:0005886">
    <property type="term" value="C:plasma membrane"/>
    <property type="evidence" value="ECO:0007669"/>
    <property type="project" value="UniProtKB-SubCell"/>
</dbReference>
<feature type="domain" description="Protein kinase" evidence="16">
    <location>
        <begin position="85"/>
        <end position="360"/>
    </location>
</feature>
<evidence type="ECO:0000256" key="2">
    <source>
        <dbReference type="ARBA" id="ARBA00004651"/>
    </source>
</evidence>
<dbReference type="InterPro" id="IPR041664">
    <property type="entry name" value="AAA_16"/>
</dbReference>
<dbReference type="EMBL" id="JNVN01000741">
    <property type="protein sequence ID" value="KHJ34711.1"/>
    <property type="molecule type" value="Genomic_DNA"/>
</dbReference>
<dbReference type="Gene3D" id="1.10.287.130">
    <property type="match status" value="1"/>
</dbReference>
<dbReference type="Pfam" id="PF13185">
    <property type="entry name" value="GAF_2"/>
    <property type="match status" value="1"/>
</dbReference>
<feature type="compositionally biased region" description="Polar residues" evidence="15">
    <location>
        <begin position="467"/>
        <end position="496"/>
    </location>
</feature>
<evidence type="ECO:0000256" key="4">
    <source>
        <dbReference type="ARBA" id="ARBA00022475"/>
    </source>
</evidence>
<dbReference type="Pfam" id="PF00072">
    <property type="entry name" value="Response_reg"/>
    <property type="match status" value="1"/>
</dbReference>
<dbReference type="Gene3D" id="3.40.50.2300">
    <property type="match status" value="1"/>
</dbReference>
<dbReference type="SUPFAM" id="SSF55874">
    <property type="entry name" value="ATPase domain of HSP90 chaperone/DNA topoisomerase II/histidine kinase"/>
    <property type="match status" value="1"/>
</dbReference>
<dbReference type="HOGENOM" id="CLU_001037_0_0_1"/>
<evidence type="ECO:0000256" key="6">
    <source>
        <dbReference type="ARBA" id="ARBA00022679"/>
    </source>
</evidence>
<keyword evidence="8" id="KW-0547">Nucleotide-binding</keyword>
<dbReference type="GO" id="GO:0000155">
    <property type="term" value="F:phosphorelay sensor kinase activity"/>
    <property type="evidence" value="ECO:0007669"/>
    <property type="project" value="InterPro"/>
</dbReference>
<dbReference type="PRINTS" id="PR00344">
    <property type="entry name" value="BCTRLSENSOR"/>
</dbReference>
<dbReference type="GO" id="GO:0009927">
    <property type="term" value="F:histidine phosphotransfer kinase activity"/>
    <property type="evidence" value="ECO:0007669"/>
    <property type="project" value="TreeGrafter"/>
</dbReference>
<feature type="modified residue" description="4-aspartylphosphate" evidence="13">
    <location>
        <position position="2256"/>
    </location>
</feature>
<keyword evidence="10" id="KW-0067">ATP-binding</keyword>
<dbReference type="CDD" id="cd00082">
    <property type="entry name" value="HisKA"/>
    <property type="match status" value="1"/>
</dbReference>
<comment type="caution">
    <text evidence="19">The sequence shown here is derived from an EMBL/GenBank/DDBJ whole genome shotgun (WGS) entry which is preliminary data.</text>
</comment>
<dbReference type="InterPro" id="IPR000719">
    <property type="entry name" value="Prot_kinase_dom"/>
</dbReference>
<evidence type="ECO:0000256" key="10">
    <source>
        <dbReference type="ARBA" id="ARBA00022840"/>
    </source>
</evidence>
<evidence type="ECO:0000256" key="5">
    <source>
        <dbReference type="ARBA" id="ARBA00022553"/>
    </source>
</evidence>
<dbReference type="SUPFAM" id="SSF56112">
    <property type="entry name" value="Protein kinase-like (PK-like)"/>
    <property type="match status" value="1"/>
</dbReference>
<dbReference type="InterPro" id="IPR003594">
    <property type="entry name" value="HATPase_dom"/>
</dbReference>
<proteinExistence type="predicted"/>
<keyword evidence="7" id="KW-0812">Transmembrane</keyword>
<gene>
    <name evidence="19" type="ORF">EV44_g5527</name>
</gene>
<dbReference type="InterPro" id="IPR027417">
    <property type="entry name" value="P-loop_NTPase"/>
</dbReference>
<evidence type="ECO:0000256" key="8">
    <source>
        <dbReference type="ARBA" id="ARBA00022741"/>
    </source>
</evidence>
<dbReference type="SMART" id="SM00387">
    <property type="entry name" value="HATPase_c"/>
    <property type="match status" value="1"/>
</dbReference>
<dbReference type="SUPFAM" id="SSF52172">
    <property type="entry name" value="CheY-like"/>
    <property type="match status" value="1"/>
</dbReference>
<evidence type="ECO:0000256" key="11">
    <source>
        <dbReference type="ARBA" id="ARBA00022989"/>
    </source>
</evidence>
<dbReference type="CDD" id="cd16922">
    <property type="entry name" value="HATPase_EvgS-ArcB-TorS-like"/>
    <property type="match status" value="1"/>
</dbReference>
<evidence type="ECO:0000259" key="18">
    <source>
        <dbReference type="PROSITE" id="PS50110"/>
    </source>
</evidence>
<dbReference type="STRING" id="52586.A0A0B1PCQ5"/>
<evidence type="ECO:0000256" key="12">
    <source>
        <dbReference type="ARBA" id="ARBA00023136"/>
    </source>
</evidence>
<dbReference type="Gene3D" id="3.30.565.10">
    <property type="entry name" value="Histidine kinase-like ATPase, C-terminal domain"/>
    <property type="match status" value="1"/>
</dbReference>
<dbReference type="SUPFAM" id="SSF55781">
    <property type="entry name" value="GAF domain-like"/>
    <property type="match status" value="1"/>
</dbReference>
<dbReference type="GO" id="GO:0005524">
    <property type="term" value="F:ATP binding"/>
    <property type="evidence" value="ECO:0007669"/>
    <property type="project" value="UniProtKB-KW"/>
</dbReference>
<evidence type="ECO:0000256" key="13">
    <source>
        <dbReference type="PROSITE-ProRule" id="PRU00169"/>
    </source>
</evidence>
<dbReference type="Pfam" id="PF00512">
    <property type="entry name" value="HisKA"/>
    <property type="match status" value="1"/>
</dbReference>
<keyword evidence="11" id="KW-1133">Transmembrane helix</keyword>
<evidence type="ECO:0000259" key="17">
    <source>
        <dbReference type="PROSITE" id="PS50109"/>
    </source>
</evidence>
<dbReference type="InterPro" id="IPR011006">
    <property type="entry name" value="CheY-like_superfamily"/>
</dbReference>
<evidence type="ECO:0000256" key="14">
    <source>
        <dbReference type="SAM" id="Coils"/>
    </source>
</evidence>
<dbReference type="PROSITE" id="PS50011">
    <property type="entry name" value="PROTEIN_KINASE_DOM"/>
    <property type="match status" value="1"/>
</dbReference>
<feature type="domain" description="Histidine kinase" evidence="17">
    <location>
        <begin position="1934"/>
        <end position="2159"/>
    </location>
</feature>
<dbReference type="PANTHER" id="PTHR43047">
    <property type="entry name" value="TWO-COMPONENT HISTIDINE PROTEIN KINASE"/>
    <property type="match status" value="1"/>
</dbReference>
<evidence type="ECO:0000256" key="1">
    <source>
        <dbReference type="ARBA" id="ARBA00000085"/>
    </source>
</evidence>
<name>A0A0B1PCQ5_UNCNE</name>
<comment type="subcellular location">
    <subcellularLocation>
        <location evidence="2">Cell membrane</location>
        <topology evidence="2">Multi-pass membrane protein</topology>
    </subcellularLocation>
</comment>
<feature type="coiled-coil region" evidence="14">
    <location>
        <begin position="1503"/>
        <end position="1533"/>
    </location>
</feature>
<feature type="compositionally biased region" description="Low complexity" evidence="15">
    <location>
        <begin position="455"/>
        <end position="466"/>
    </location>
</feature>
<dbReference type="CDD" id="cd17546">
    <property type="entry name" value="REC_hyHK_CKI1_RcsC-like"/>
    <property type="match status" value="1"/>
</dbReference>
<keyword evidence="20" id="KW-1185">Reference proteome</keyword>
<dbReference type="EC" id="2.7.13.3" evidence="3"/>
<dbReference type="SMART" id="SM00448">
    <property type="entry name" value="REC"/>
    <property type="match status" value="1"/>
</dbReference>
<sequence length="2348" mass="263392">MVGEFLDYAPAGLYERLRQIDGYTWDESKPPYHSSYNNWVVFGTQDANKAQNYSNNCTTHRENHSGQQVTSNDRECNSQIEPDHNHVKQVIARVSTHVLREERAYHICMNMLKKSDPDANYFILPIKLVQLPSQPGDVGPLIVSILEYEGPNYLLRVIDYGPAYYTGRRVGDDHEYPGDNAPLEPMELETFMDFAVGATECLEILHHREHIAHGEIRGDAFHMNTESRKVKILNFGSGLRTFEHGLTSNGWSMLSKEIGAKTKLCFMAPEQTGRMPTEPDSRTDIYSLGILFWTILIQQPAFCGETPMDIIQAVLGRRLPLVSNIRLDIPDVIGRIIQKMTSKMIGDRYHSASGLKYDLVEVRRLLGIGDSLALKNWKIATRDVSSFFILPTIMIGRSKERDKIVKVIDNVSRHYLASSTYEPHSASSVGLGLTEGRLECSETSLGIVDQLSSDGDAASSMDGRSSPFTSNSLSGDTRWNKSSSNHLRSATNSFQHSSHDSLDSSGRLIPIFKPWEKISTSSFDCSRNIVESINSDQHSKILSDGVNSFINLRNSNRRHRKGCCEIVTIAGAAGLGKTCLVQSIQIEARRRGYFASSKFDQAKRTAFGPVLKLLSSLFKQVFSESDTETPFHQILKRYVQPAWPLLHKVLDLPVFLIGNTDVSMPNRINHSGFISQQNYNKNLRSDLRKRDTSPSSKNTICNMPLVTQSAQDFFRAGSSTKSLRLLNTCLDVLRVFVQHKFICLCLDDLQFADDESLDFLSQILASGMKIVIIVTYRPEESLSDKVKCIVDPSFTKDNLNGFGVGITQINLLPLGEEDTRKYVAETLRRDEPDIASLADIIRSKTGGNPFNMREMLNSCYRRRCIYYDYKENGWCHDIEKIFKEYSGSISESNLNCEFAMSRLKELPLVSKAILVWASYVGNSFSFNLIRRLLGGEFDYDDDNPNLNLIKNTSLYTQQDIIEGLQTVIQACIITETQDDDRFCFTHDRYMQAASSLDLYPTPKVHFIIAQTLLKYKLSEDCDKDTIAMHIGKSIDIIKARVKHRRTFREVLFDCAQSATENGAPNTAVRFYQKCFSLLQDDPWEDQAVDVYYHETLELHIRAAECYVYTGHDSEATKLLEIIFSQAHTEVEKAPAWVLKSRIYAQKGDSFSAFRALKACLAGLGIDVDDEPSFEKCDADFEKLIFKIKSMDIENLINRPESKDSDLSAVGIVLVETISAAYWTDRLRFYQMTLVMVNIHLTYGEFPQVGMAYIHLATIAISRFNMIKFACQMAEVSHTLVDRWQDPYTIGRRKTSYSNFVGHLEVKLQDSLPQLEESFDYSIQAGDRIATILNFGLIGHMKFFLSENLVDLEAFICYGCEEVPNWSYDTRGGTLAIAARQTCRALQGKTSIAEPLDVMSDEQHDSQNYKLWLKKTVENSDLQIFFYETLEIAPTFLYGHYDRAVEIGESCLKLTDTVWSARHTRFLMLIYGLSLSSLIWLKISDPLRTVSSGLCGVRSEAEYLESENALLKELEDSITQLKFLKRKIEDWQAVSDVNYLSWSKLLSAQIAEMEGHHSIAMKKYEQSLDNASANKHLFDEALGNYLLAGFFLRSGSRRAAKEAMREATHLFRTLGAIGVANYIENQHILLLQDPMKIERTLDVAVQTSVAAASDHVRFVSLQGVEESSLARSQTMSAEVDICKSGVWPGDSEQEIAESGLLALDMLDLTSILKSSQVISSVLQIDQLLKTMCEIILHNCGGLATTAAIVVDEDSVGWSIAASGDPEKGAEAHIPGIPLGETAIVAEGVILYCARFRETVFVPDLIRDERFSNVMEAWAARNPHGKSVIAIPICHGNESLLGVLYLEGEPNAFTDRNLTLLQLLVNQIGISYSNALTWKEVEKVSASNKAMVALQKAALKKSLIAEEKANQAKAEALRNVELAEEAVKAKSIFLANVSHELRTPLNGVIGNSELLRDSCLTKDQAEMADSIRVSADLLLTVINDILDFSKIEADKMELYIVAFRANEMMREIFRSVSFSNKGKRKNVSIMDDIKLPGCLVFGDPVRLHQVLGNLVSNSMKFTEFGSIVVGARTDVETKDDLRLKFWVRDTGIGIPQQKLDKLFKPFSQADASTARKYGGSGLGLSICKSLVETMMGGKIGLESIEGQGTTCWFTITFPKASNKASPGDLPNNEQNNSRTVELEPEVSKTPFYNLSHIPREEIRVCIAEDNPVNKKIAIQFMHKLGFRSVDAYENGLEAVEGLRLKAKEGKPYHIVLMDVQMPVLDGYEATKLIRQDPIDKIRRILVIAMTASAIQGDREKCLASGMNDYLAKPVRSNVLKDKLDYYLRQSPSLTSNSSQKISIGIKKSQR</sequence>
<dbReference type="FunFam" id="1.10.510.10:FF:000579">
    <property type="entry name" value="Sensor histidine kinase/response regulator, putative"/>
    <property type="match status" value="1"/>
</dbReference>
<feature type="region of interest" description="Disordered" evidence="15">
    <location>
        <begin position="455"/>
        <end position="503"/>
    </location>
</feature>
<dbReference type="SUPFAM" id="SSF48452">
    <property type="entry name" value="TPR-like"/>
    <property type="match status" value="1"/>
</dbReference>
<dbReference type="InterPro" id="IPR003018">
    <property type="entry name" value="GAF"/>
</dbReference>
<keyword evidence="6" id="KW-0808">Transferase</keyword>
<dbReference type="PROSITE" id="PS50109">
    <property type="entry name" value="HIS_KIN"/>
    <property type="match status" value="1"/>
</dbReference>
<dbReference type="InterPro" id="IPR004358">
    <property type="entry name" value="Sig_transdc_His_kin-like_C"/>
</dbReference>
<evidence type="ECO:0000256" key="9">
    <source>
        <dbReference type="ARBA" id="ARBA00022777"/>
    </source>
</evidence>
<evidence type="ECO:0000256" key="7">
    <source>
        <dbReference type="ARBA" id="ARBA00022692"/>
    </source>
</evidence>
<dbReference type="Gene3D" id="1.10.510.10">
    <property type="entry name" value="Transferase(Phosphotransferase) domain 1"/>
    <property type="match status" value="1"/>
</dbReference>
<dbReference type="OMA" id="QLPGYTW"/>
<dbReference type="Proteomes" id="UP000030854">
    <property type="component" value="Unassembled WGS sequence"/>
</dbReference>
<dbReference type="Pfam" id="PF13191">
    <property type="entry name" value="AAA_16"/>
    <property type="match status" value="1"/>
</dbReference>
<keyword evidence="12" id="KW-0472">Membrane</keyword>
<organism evidence="19 20">
    <name type="scientific">Uncinula necator</name>
    <name type="common">Grape powdery mildew</name>
    <dbReference type="NCBI Taxonomy" id="52586"/>
    <lineage>
        <taxon>Eukaryota</taxon>
        <taxon>Fungi</taxon>
        <taxon>Dikarya</taxon>
        <taxon>Ascomycota</taxon>
        <taxon>Pezizomycotina</taxon>
        <taxon>Leotiomycetes</taxon>
        <taxon>Erysiphales</taxon>
        <taxon>Erysiphaceae</taxon>
        <taxon>Erysiphe</taxon>
    </lineage>
</organism>
<keyword evidence="14" id="KW-0175">Coiled coil</keyword>
<evidence type="ECO:0000313" key="20">
    <source>
        <dbReference type="Proteomes" id="UP000030854"/>
    </source>
</evidence>
<keyword evidence="4" id="KW-1003">Cell membrane</keyword>
<protein>
    <recommendedName>
        <fullName evidence="3">histidine kinase</fullName>
        <ecNumber evidence="3">2.7.13.3</ecNumber>
    </recommendedName>
</protein>
<accession>A0A0B1PCQ5</accession>
<dbReference type="FunFam" id="3.30.450.40:FF:000044">
    <property type="entry name" value="Putative sensor histidine kinase/response regulator"/>
    <property type="match status" value="1"/>
</dbReference>
<keyword evidence="5 13" id="KW-0597">Phosphoprotein</keyword>
<dbReference type="Pfam" id="PF02518">
    <property type="entry name" value="HATPase_c"/>
    <property type="match status" value="1"/>
</dbReference>
<dbReference type="Gene3D" id="3.30.450.40">
    <property type="match status" value="1"/>
</dbReference>
<keyword evidence="9" id="KW-0418">Kinase</keyword>
<dbReference type="SUPFAM" id="SSF52540">
    <property type="entry name" value="P-loop containing nucleoside triphosphate hydrolases"/>
    <property type="match status" value="1"/>
</dbReference>
<evidence type="ECO:0000256" key="15">
    <source>
        <dbReference type="SAM" id="MobiDB-lite"/>
    </source>
</evidence>
<dbReference type="InterPro" id="IPR011990">
    <property type="entry name" value="TPR-like_helical_dom_sf"/>
</dbReference>
<dbReference type="SUPFAM" id="SSF47384">
    <property type="entry name" value="Homodimeric domain of signal transducing histidine kinase"/>
    <property type="match status" value="1"/>
</dbReference>
<dbReference type="InterPro" id="IPR036890">
    <property type="entry name" value="HATPase_C_sf"/>
</dbReference>
<dbReference type="PROSITE" id="PS50110">
    <property type="entry name" value="RESPONSE_REGULATORY"/>
    <property type="match status" value="1"/>
</dbReference>
<dbReference type="InterPro" id="IPR029016">
    <property type="entry name" value="GAF-like_dom_sf"/>
</dbReference>
<dbReference type="InterPro" id="IPR001789">
    <property type="entry name" value="Sig_transdc_resp-reg_receiver"/>
</dbReference>
<evidence type="ECO:0000313" key="19">
    <source>
        <dbReference type="EMBL" id="KHJ34711.1"/>
    </source>
</evidence>
<dbReference type="PANTHER" id="PTHR43047:SF46">
    <property type="entry name" value="HISTIDINE KINASE_RESPONSE REGULATOR, PUTATIVE (AFU_ORTHOLOGUE AFUA_3G12550)-RELATED"/>
    <property type="match status" value="1"/>
</dbReference>
<dbReference type="InterPro" id="IPR011009">
    <property type="entry name" value="Kinase-like_dom_sf"/>
</dbReference>